<dbReference type="RefSeq" id="WP_123630973.1">
    <property type="nucleotide sequence ID" value="NZ_AYKH01000012.1"/>
</dbReference>
<organism evidence="2 3">
    <name type="scientific">Salinisphaera orenii MK-B5</name>
    <dbReference type="NCBI Taxonomy" id="856730"/>
    <lineage>
        <taxon>Bacteria</taxon>
        <taxon>Pseudomonadati</taxon>
        <taxon>Pseudomonadota</taxon>
        <taxon>Gammaproteobacteria</taxon>
        <taxon>Salinisphaerales</taxon>
        <taxon>Salinisphaeraceae</taxon>
        <taxon>Salinisphaera</taxon>
    </lineage>
</organism>
<keyword evidence="3" id="KW-1185">Reference proteome</keyword>
<dbReference type="Proteomes" id="UP000283993">
    <property type="component" value="Unassembled WGS sequence"/>
</dbReference>
<reference evidence="2 3" key="1">
    <citation type="submission" date="2013-10" db="EMBL/GenBank/DDBJ databases">
        <title>Salinisphaera orenii MK-B5 Genome Sequencing.</title>
        <authorList>
            <person name="Lai Q."/>
            <person name="Li C."/>
            <person name="Shao Z."/>
        </authorList>
    </citation>
    <scope>NUCLEOTIDE SEQUENCE [LARGE SCALE GENOMIC DNA]</scope>
    <source>
        <strain evidence="2 3">MK-B5</strain>
    </source>
</reference>
<feature type="domain" description="Thioredoxin" evidence="1">
    <location>
        <begin position="9"/>
        <end position="165"/>
    </location>
</feature>
<dbReference type="PROSITE" id="PS51352">
    <property type="entry name" value="THIOREDOXIN_2"/>
    <property type="match status" value="1"/>
</dbReference>
<dbReference type="CDD" id="cd02969">
    <property type="entry name" value="PRX_like1"/>
    <property type="match status" value="1"/>
</dbReference>
<evidence type="ECO:0000259" key="1">
    <source>
        <dbReference type="PROSITE" id="PS51352"/>
    </source>
</evidence>
<dbReference type="GO" id="GO:0016209">
    <property type="term" value="F:antioxidant activity"/>
    <property type="evidence" value="ECO:0007669"/>
    <property type="project" value="InterPro"/>
</dbReference>
<sequence>MSLTDSTMMPLGTPAPDFALPDTVSGQTTTFADVAGENGTVVLFICNHCPYVIHIIDEIVKVAERYQPQGIGFVAISSNDVSERPEDGPEHMARFADEKGFIFPYLYDESQAVAKAYDAVCTPDLFVFDADGRCAYRGQFDESRPKSGTPVTGADLRASLDALLDGDMIPADVQVPSQGCSIKWKAA</sequence>
<accession>A0A423PQI7</accession>
<dbReference type="Pfam" id="PF00578">
    <property type="entry name" value="AhpC-TSA"/>
    <property type="match status" value="1"/>
</dbReference>
<dbReference type="SUPFAM" id="SSF52833">
    <property type="entry name" value="Thioredoxin-like"/>
    <property type="match status" value="1"/>
</dbReference>
<comment type="caution">
    <text evidence="2">The sequence shown here is derived from an EMBL/GenBank/DDBJ whole genome shotgun (WGS) entry which is preliminary data.</text>
</comment>
<dbReference type="InterPro" id="IPR036249">
    <property type="entry name" value="Thioredoxin-like_sf"/>
</dbReference>
<dbReference type="InterPro" id="IPR013766">
    <property type="entry name" value="Thioredoxin_domain"/>
</dbReference>
<dbReference type="AlphaFoldDB" id="A0A423PQI7"/>
<dbReference type="EMBL" id="AYKH01000012">
    <property type="protein sequence ID" value="ROO27781.1"/>
    <property type="molecule type" value="Genomic_DNA"/>
</dbReference>
<evidence type="ECO:0000313" key="2">
    <source>
        <dbReference type="EMBL" id="ROO27781.1"/>
    </source>
</evidence>
<dbReference type="PANTHER" id="PTHR43640">
    <property type="entry name" value="OS07G0260300 PROTEIN"/>
    <property type="match status" value="1"/>
</dbReference>
<dbReference type="GO" id="GO:0016491">
    <property type="term" value="F:oxidoreductase activity"/>
    <property type="evidence" value="ECO:0007669"/>
    <property type="project" value="InterPro"/>
</dbReference>
<proteinExistence type="predicted"/>
<dbReference type="InterPro" id="IPR047262">
    <property type="entry name" value="PRX-like1"/>
</dbReference>
<name>A0A423PQI7_9GAMM</name>
<protein>
    <submittedName>
        <fullName evidence="2">Alkyl hydroperoxide reductase</fullName>
    </submittedName>
</protein>
<dbReference type="PANTHER" id="PTHR43640:SF1">
    <property type="entry name" value="THIOREDOXIN-DEPENDENT PEROXIREDOXIN"/>
    <property type="match status" value="1"/>
</dbReference>
<gene>
    <name evidence="2" type="ORF">SAOR_08130</name>
</gene>
<dbReference type="Gene3D" id="3.40.30.10">
    <property type="entry name" value="Glutaredoxin"/>
    <property type="match status" value="1"/>
</dbReference>
<dbReference type="InterPro" id="IPR000866">
    <property type="entry name" value="AhpC/TSA"/>
</dbReference>
<evidence type="ECO:0000313" key="3">
    <source>
        <dbReference type="Proteomes" id="UP000283993"/>
    </source>
</evidence>